<dbReference type="InterPro" id="IPR002495">
    <property type="entry name" value="Glyco_trans_8"/>
</dbReference>
<protein>
    <recommendedName>
        <fullName evidence="6">Glycosyltransferase family 8 protein</fullName>
    </recommendedName>
</protein>
<keyword evidence="1" id="KW-0328">Glycosyltransferase</keyword>
<name>A0A2N3PHJ1_9HELI</name>
<dbReference type="EMBL" id="MBPK01000045">
    <property type="protein sequence ID" value="PKT79958.1"/>
    <property type="molecule type" value="Genomic_DNA"/>
</dbReference>
<accession>A0A2N3PHJ1</accession>
<dbReference type="InterPro" id="IPR050748">
    <property type="entry name" value="Glycosyltrans_8_dom-fam"/>
</dbReference>
<dbReference type="CDD" id="cd04194">
    <property type="entry name" value="GT8_A4GalT_like"/>
    <property type="match status" value="1"/>
</dbReference>
<dbReference type="Gene3D" id="3.90.550.10">
    <property type="entry name" value="Spore Coat Polysaccharide Biosynthesis Protein SpsA, Chain A"/>
    <property type="match status" value="1"/>
</dbReference>
<dbReference type="STRING" id="556267.HWAG_01243"/>
<dbReference type="Pfam" id="PF01501">
    <property type="entry name" value="Glyco_transf_8"/>
    <property type="match status" value="1"/>
</dbReference>
<dbReference type="GO" id="GO:0016757">
    <property type="term" value="F:glycosyltransferase activity"/>
    <property type="evidence" value="ECO:0007669"/>
    <property type="project" value="UniProtKB-KW"/>
</dbReference>
<dbReference type="GeneID" id="97290658"/>
<evidence type="ECO:0000313" key="4">
    <source>
        <dbReference type="EMBL" id="PKT79958.1"/>
    </source>
</evidence>
<dbReference type="AlphaFoldDB" id="A0A2N3PHJ1"/>
<comment type="caution">
    <text evidence="4">The sequence shown here is derived from an EMBL/GenBank/DDBJ whole genome shotgun (WGS) entry which is preliminary data.</text>
</comment>
<evidence type="ECO:0000313" key="5">
    <source>
        <dbReference type="Proteomes" id="UP000233350"/>
    </source>
</evidence>
<keyword evidence="2" id="KW-0808">Transferase</keyword>
<dbReference type="PANTHER" id="PTHR13778:SF47">
    <property type="entry name" value="LIPOPOLYSACCHARIDE 1,3-GALACTOSYLTRANSFERASE"/>
    <property type="match status" value="1"/>
</dbReference>
<dbReference type="SUPFAM" id="SSF53448">
    <property type="entry name" value="Nucleotide-diphospho-sugar transferases"/>
    <property type="match status" value="1"/>
</dbReference>
<dbReference type="GO" id="GO:0046872">
    <property type="term" value="F:metal ion binding"/>
    <property type="evidence" value="ECO:0007669"/>
    <property type="project" value="UniProtKB-KW"/>
</dbReference>
<dbReference type="Proteomes" id="UP000233350">
    <property type="component" value="Unassembled WGS sequence"/>
</dbReference>
<dbReference type="RefSeq" id="WP_248613416.1">
    <property type="nucleotide sequence ID" value="NZ_CP063529.1"/>
</dbReference>
<evidence type="ECO:0000256" key="1">
    <source>
        <dbReference type="ARBA" id="ARBA00022676"/>
    </source>
</evidence>
<organism evidence="4 5">
    <name type="scientific">Helicobacter winghamensis</name>
    <dbReference type="NCBI Taxonomy" id="157268"/>
    <lineage>
        <taxon>Bacteria</taxon>
        <taxon>Pseudomonadati</taxon>
        <taxon>Campylobacterota</taxon>
        <taxon>Epsilonproteobacteria</taxon>
        <taxon>Campylobacterales</taxon>
        <taxon>Helicobacteraceae</taxon>
        <taxon>Helicobacter</taxon>
    </lineage>
</organism>
<evidence type="ECO:0008006" key="6">
    <source>
        <dbReference type="Google" id="ProtNLM"/>
    </source>
</evidence>
<reference evidence="4 5" key="1">
    <citation type="submission" date="2016-07" db="EMBL/GenBank/DDBJ databases">
        <title>Detection of Helicobacter winghamensis from caecal content of red fox (Vulpes vulpes).</title>
        <authorList>
            <person name="Zanoni R.G."/>
            <person name="Florio D."/>
            <person name="Caffara M."/>
            <person name="Renzi M."/>
            <person name="Parisi A."/>
            <person name="Pasquali F."/>
            <person name="Manfreda G."/>
        </authorList>
    </citation>
    <scope>NUCLEOTIDE SEQUENCE [LARGE SCALE GENOMIC DNA]</scope>
    <source>
        <strain evidence="4 5">295_13</strain>
    </source>
</reference>
<gene>
    <name evidence="4" type="ORF">BCM31_08270</name>
</gene>
<dbReference type="InterPro" id="IPR029044">
    <property type="entry name" value="Nucleotide-diphossugar_trans"/>
</dbReference>
<sequence>MADSTQQKLQNLQRKLSKIYPLEIKLHLCSNAEFTHLNALNGNHLTYYRLFLTRFIKDKKALYLDVDMLVLKDLREIFAIDLEGKICGAVLDYKANRILEPKNKALPMLNLSKDYFNAGLLLIDLEKWKSQKLESKLIETLNQYHCKEHDQSALNVVLKDKIKILPLSWNTLVYYYVNAKACDDTKNFNLFYTRKDLNKALKNPHILHYYLGFKPWNDDKIYTDIKGEFLGEHWWNMVEKTPEFKDMIIPLKTKASKKAKLQVSLGYTLLTFARYKLYFLIPFYALLNSNSYKEIPKDYYNLSFEIGKEALKAKQKGRGRVWLLPFKVINLMKRFQLEKSLRESC</sequence>
<keyword evidence="5" id="KW-1185">Reference proteome</keyword>
<proteinExistence type="predicted"/>
<evidence type="ECO:0000256" key="2">
    <source>
        <dbReference type="ARBA" id="ARBA00022679"/>
    </source>
</evidence>
<dbReference type="PANTHER" id="PTHR13778">
    <property type="entry name" value="GLYCOSYLTRANSFERASE 8 DOMAIN-CONTAINING PROTEIN"/>
    <property type="match status" value="1"/>
</dbReference>
<keyword evidence="3" id="KW-0479">Metal-binding</keyword>
<evidence type="ECO:0000256" key="3">
    <source>
        <dbReference type="ARBA" id="ARBA00022723"/>
    </source>
</evidence>